<name>A0A8H6KT10_9PEZI</name>
<keyword evidence="3" id="KW-1185">Reference proteome</keyword>
<dbReference type="AlphaFoldDB" id="A0A8H6KT10"/>
<accession>A0A8H6KT10</accession>
<protein>
    <submittedName>
        <fullName evidence="2">Uncharacterized protein</fullName>
    </submittedName>
</protein>
<feature type="compositionally biased region" description="Basic and acidic residues" evidence="1">
    <location>
        <begin position="1"/>
        <end position="12"/>
    </location>
</feature>
<dbReference type="Proteomes" id="UP000654918">
    <property type="component" value="Unassembled WGS sequence"/>
</dbReference>
<feature type="compositionally biased region" description="Basic and acidic residues" evidence="1">
    <location>
        <begin position="29"/>
        <end position="58"/>
    </location>
</feature>
<feature type="region of interest" description="Disordered" evidence="1">
    <location>
        <begin position="1"/>
        <end position="82"/>
    </location>
</feature>
<evidence type="ECO:0000313" key="3">
    <source>
        <dbReference type="Proteomes" id="UP000654918"/>
    </source>
</evidence>
<reference evidence="2" key="1">
    <citation type="journal article" date="2020" name="Phytopathology">
        <title>Genome Sequence Resources of Colletotrichum truncatum, C. plurivorum, C. musicola, and C. sojae: Four Species Pathogenic to Soybean (Glycine max).</title>
        <authorList>
            <person name="Rogerio F."/>
            <person name="Boufleur T.R."/>
            <person name="Ciampi-Guillardi M."/>
            <person name="Sukno S.A."/>
            <person name="Thon M.R."/>
            <person name="Massola Junior N.S."/>
            <person name="Baroncelli R."/>
        </authorList>
    </citation>
    <scope>NUCLEOTIDE SEQUENCE</scope>
    <source>
        <strain evidence="2">LFN00145</strain>
    </source>
</reference>
<evidence type="ECO:0000313" key="2">
    <source>
        <dbReference type="EMBL" id="KAF6837010.1"/>
    </source>
</evidence>
<dbReference type="EMBL" id="WIGO01000028">
    <property type="protein sequence ID" value="KAF6837010.1"/>
    <property type="molecule type" value="Genomic_DNA"/>
</dbReference>
<proteinExistence type="predicted"/>
<evidence type="ECO:0000256" key="1">
    <source>
        <dbReference type="SAM" id="MobiDB-lite"/>
    </source>
</evidence>
<comment type="caution">
    <text evidence="2">The sequence shown here is derived from an EMBL/GenBank/DDBJ whole genome shotgun (WGS) entry which is preliminary data.</text>
</comment>
<sequence>MAEIMKQARREPSTPPSTTSGGPWLSGSERPKFETENPARARSGGKDEQKARTPDPGRRGKGGYAAAVFAHSKNKAAPPLVQ</sequence>
<organism evidence="2 3">
    <name type="scientific">Colletotrichum plurivorum</name>
    <dbReference type="NCBI Taxonomy" id="2175906"/>
    <lineage>
        <taxon>Eukaryota</taxon>
        <taxon>Fungi</taxon>
        <taxon>Dikarya</taxon>
        <taxon>Ascomycota</taxon>
        <taxon>Pezizomycotina</taxon>
        <taxon>Sordariomycetes</taxon>
        <taxon>Hypocreomycetidae</taxon>
        <taxon>Glomerellales</taxon>
        <taxon>Glomerellaceae</taxon>
        <taxon>Colletotrichum</taxon>
        <taxon>Colletotrichum orchidearum species complex</taxon>
    </lineage>
</organism>
<gene>
    <name evidence="2" type="ORF">CPLU01_03374</name>
</gene>
<feature type="compositionally biased region" description="Low complexity" evidence="1">
    <location>
        <begin position="16"/>
        <end position="28"/>
    </location>
</feature>